<dbReference type="EMBL" id="CAKXZT010000166">
    <property type="protein sequence ID" value="CAH2408323.1"/>
    <property type="molecule type" value="Genomic_DNA"/>
</dbReference>
<accession>A0ABM9EHG1</accession>
<gene>
    <name evidence="3" type="ORF">MES5069_680034</name>
</gene>
<name>A0ABM9EHG1_9HYPH</name>
<keyword evidence="4" id="KW-1185">Reference proteome</keyword>
<dbReference type="Pfam" id="PF18932">
    <property type="entry name" value="DUF5681"/>
    <property type="match status" value="1"/>
</dbReference>
<dbReference type="RefSeq" id="WP_367186033.1">
    <property type="nucleotide sequence ID" value="NZ_CAKXZT010000166.1"/>
</dbReference>
<evidence type="ECO:0000313" key="4">
    <source>
        <dbReference type="Proteomes" id="UP001153050"/>
    </source>
</evidence>
<reference evidence="3 4" key="1">
    <citation type="submission" date="2022-03" db="EMBL/GenBank/DDBJ databases">
        <authorList>
            <person name="Brunel B."/>
        </authorList>
    </citation>
    <scope>NUCLEOTIDE SEQUENCE [LARGE SCALE GENOMIC DNA]</scope>
    <source>
        <strain evidence="3">STM5069sample</strain>
    </source>
</reference>
<feature type="region of interest" description="Disordered" evidence="1">
    <location>
        <begin position="1"/>
        <end position="40"/>
    </location>
</feature>
<sequence length="88" mass="9818">MKKTTASTEGIARRVANLKRPFQPGQSGSPDGRPRGSVSVKTELQKIINIALKNEHNPLSDELEAEMPVGRKIALNLRSRQLRETRSR</sequence>
<evidence type="ECO:0000313" key="3">
    <source>
        <dbReference type="EMBL" id="CAH2408323.1"/>
    </source>
</evidence>
<dbReference type="InterPro" id="IPR043736">
    <property type="entry name" value="DUF5681"/>
</dbReference>
<dbReference type="Proteomes" id="UP001153050">
    <property type="component" value="Unassembled WGS sequence"/>
</dbReference>
<proteinExistence type="predicted"/>
<evidence type="ECO:0000256" key="1">
    <source>
        <dbReference type="SAM" id="MobiDB-lite"/>
    </source>
</evidence>
<evidence type="ECO:0000259" key="2">
    <source>
        <dbReference type="Pfam" id="PF18932"/>
    </source>
</evidence>
<protein>
    <recommendedName>
        <fullName evidence="2">DUF5681 domain-containing protein</fullName>
    </recommendedName>
</protein>
<organism evidence="3 4">
    <name type="scientific">Mesorhizobium escarrei</name>
    <dbReference type="NCBI Taxonomy" id="666018"/>
    <lineage>
        <taxon>Bacteria</taxon>
        <taxon>Pseudomonadati</taxon>
        <taxon>Pseudomonadota</taxon>
        <taxon>Alphaproteobacteria</taxon>
        <taxon>Hyphomicrobiales</taxon>
        <taxon>Phyllobacteriaceae</taxon>
        <taxon>Mesorhizobium</taxon>
    </lineage>
</organism>
<comment type="caution">
    <text evidence="3">The sequence shown here is derived from an EMBL/GenBank/DDBJ whole genome shotgun (WGS) entry which is preliminary data.</text>
</comment>
<feature type="domain" description="DUF5681" evidence="2">
    <location>
        <begin position="20"/>
        <end position="63"/>
    </location>
</feature>